<gene>
    <name evidence="1" type="ORF">UFOVP1158_35</name>
</gene>
<organism evidence="1">
    <name type="scientific">uncultured Caudovirales phage</name>
    <dbReference type="NCBI Taxonomy" id="2100421"/>
    <lineage>
        <taxon>Viruses</taxon>
        <taxon>Duplodnaviria</taxon>
        <taxon>Heunggongvirae</taxon>
        <taxon>Uroviricota</taxon>
        <taxon>Caudoviricetes</taxon>
        <taxon>Peduoviridae</taxon>
        <taxon>Maltschvirus</taxon>
        <taxon>Maltschvirus maltsch</taxon>
    </lineage>
</organism>
<name>A0A6J5QUZ3_9CAUD</name>
<sequence>MKVIEHQAWRRPILAHAEETYDLVAGEPKRAIMWYIHGEHQEDDQKRLAQGLACGDCLSVFPAKPAMENLRDWRPISHEWQPFRTPDEVLAFVAKGLCPTCGSEVSPEMHDVMHRGLDPFRPKGMDS</sequence>
<dbReference type="EMBL" id="LR797105">
    <property type="protein sequence ID" value="CAB4187612.1"/>
    <property type="molecule type" value="Genomic_DNA"/>
</dbReference>
<reference evidence="1" key="1">
    <citation type="submission" date="2020-05" db="EMBL/GenBank/DDBJ databases">
        <authorList>
            <person name="Chiriac C."/>
            <person name="Salcher M."/>
            <person name="Ghai R."/>
            <person name="Kavagutti S V."/>
        </authorList>
    </citation>
    <scope>NUCLEOTIDE SEQUENCE</scope>
</reference>
<accession>A0A6J5QUZ3</accession>
<evidence type="ECO:0000313" key="1">
    <source>
        <dbReference type="EMBL" id="CAB4187612.1"/>
    </source>
</evidence>
<proteinExistence type="predicted"/>
<protein>
    <submittedName>
        <fullName evidence="1">Uncharacterized protein</fullName>
    </submittedName>
</protein>